<dbReference type="InterPro" id="IPR036736">
    <property type="entry name" value="ACP-like_sf"/>
</dbReference>
<dbReference type="InterPro" id="IPR029058">
    <property type="entry name" value="AB_hydrolase_fold"/>
</dbReference>
<dbReference type="GO" id="GO:0031177">
    <property type="term" value="F:phosphopantetheine binding"/>
    <property type="evidence" value="ECO:0007669"/>
    <property type="project" value="InterPro"/>
</dbReference>
<dbReference type="Gene3D" id="1.10.1200.10">
    <property type="entry name" value="ACP-like"/>
    <property type="match status" value="1"/>
</dbReference>
<dbReference type="Gene3D" id="3.40.50.1820">
    <property type="entry name" value="alpha/beta hydrolase"/>
    <property type="match status" value="1"/>
</dbReference>
<dbReference type="InterPro" id="IPR020806">
    <property type="entry name" value="PKS_PP-bd"/>
</dbReference>
<dbReference type="OrthoDB" id="8480037at2"/>
<keyword evidence="2" id="KW-0596">Phosphopantetheine</keyword>
<evidence type="ECO:0000256" key="2">
    <source>
        <dbReference type="ARBA" id="ARBA00022450"/>
    </source>
</evidence>
<comment type="similarity">
    <text evidence="1">Belongs to the thioesterase family.</text>
</comment>
<dbReference type="GO" id="GO:0008610">
    <property type="term" value="P:lipid biosynthetic process"/>
    <property type="evidence" value="ECO:0007669"/>
    <property type="project" value="TreeGrafter"/>
</dbReference>
<protein>
    <submittedName>
        <fullName evidence="5">Putative type II thioesterase</fullName>
    </submittedName>
</protein>
<evidence type="ECO:0000256" key="1">
    <source>
        <dbReference type="ARBA" id="ARBA00007169"/>
    </source>
</evidence>
<dbReference type="InterPro" id="IPR001031">
    <property type="entry name" value="Thioesterase"/>
</dbReference>
<dbReference type="AlphaFoldDB" id="A0A090ATL7"/>
<dbReference type="PANTHER" id="PTHR11487:SF0">
    <property type="entry name" value="S-ACYL FATTY ACID SYNTHASE THIOESTERASE, MEDIUM CHAIN"/>
    <property type="match status" value="1"/>
</dbReference>
<name>A0A090ATL7_9ACTN</name>
<dbReference type="InterPro" id="IPR012223">
    <property type="entry name" value="TEII"/>
</dbReference>
<evidence type="ECO:0000313" key="5">
    <source>
        <dbReference type="EMBL" id="BAP59947.1"/>
    </source>
</evidence>
<dbReference type="GO" id="GO:0017000">
    <property type="term" value="P:antibiotic biosynthetic process"/>
    <property type="evidence" value="ECO:0007669"/>
    <property type="project" value="UniProtKB-ARBA"/>
</dbReference>
<proteinExistence type="inferred from homology"/>
<dbReference type="Pfam" id="PF00550">
    <property type="entry name" value="PP-binding"/>
    <property type="match status" value="1"/>
</dbReference>
<dbReference type="PANTHER" id="PTHR11487">
    <property type="entry name" value="THIOESTERASE"/>
    <property type="match status" value="1"/>
</dbReference>
<dbReference type="SMART" id="SM00823">
    <property type="entry name" value="PKS_PP"/>
    <property type="match status" value="1"/>
</dbReference>
<dbReference type="SUPFAM" id="SSF47336">
    <property type="entry name" value="ACP-like"/>
    <property type="match status" value="1"/>
</dbReference>
<feature type="domain" description="Carrier" evidence="4">
    <location>
        <begin position="6"/>
        <end position="81"/>
    </location>
</feature>
<dbReference type="RefSeq" id="WP_006383326.1">
    <property type="nucleotide sequence ID" value="NZ_BAAAGY010000011.1"/>
</dbReference>
<dbReference type="GeneID" id="97400603"/>
<organism evidence="5">
    <name type="scientific">Streptomyces turgidiscabies</name>
    <dbReference type="NCBI Taxonomy" id="85558"/>
    <lineage>
        <taxon>Bacteria</taxon>
        <taxon>Bacillati</taxon>
        <taxon>Actinomycetota</taxon>
        <taxon>Actinomycetes</taxon>
        <taxon>Kitasatosporales</taxon>
        <taxon>Streptomycetaceae</taxon>
        <taxon>Streptomyces</taxon>
    </lineage>
</organism>
<dbReference type="InterPro" id="IPR009081">
    <property type="entry name" value="PP-bd_ACP"/>
</dbReference>
<evidence type="ECO:0000256" key="3">
    <source>
        <dbReference type="ARBA" id="ARBA00022553"/>
    </source>
</evidence>
<dbReference type="Pfam" id="PF00975">
    <property type="entry name" value="Thioesterase"/>
    <property type="match status" value="1"/>
</dbReference>
<dbReference type="SUPFAM" id="SSF53474">
    <property type="entry name" value="alpha/beta-Hydrolases"/>
    <property type="match status" value="1"/>
</dbReference>
<keyword evidence="3" id="KW-0597">Phosphoprotein</keyword>
<sequence length="324" mass="36137">MTRVVSQERTHREAVFEAWRQTLEIDSAREDENFFDAGGNSILLVQLQRSLAAKLGFKIPLQEIFHHPTIGELARRVEVLAPAPAPAERQELNLYCLPYAGCSARVYDRWKASAPEFLNVIPVELPGRGSRCTDRPISSLPELLDDLSASIDADGHVPYVLFGHSFGAILAYELGKRLISDGLPGPRSLMVSACRPPHLATPEVPVFDRPDRDFRNRLRELRGTLPELLENEELMELYIPVIRADYSILDNYRSDDSADIGCPIFALYGSADDDANGTVIGQWDAYTRASFSAHEIPGDHFFLHSAEGEIVSRISAHLAAMRQQ</sequence>
<accession>A0A090ATL7</accession>
<reference evidence="5" key="1">
    <citation type="journal article" date="2012" name="J. Gen. Appl. Microbiol.">
        <title>Genome-wide survey of polyketide synthase and nonribosomal peptide synthetase gene clusters in Streptomyces turgidiscabies NBRC 16081.</title>
        <authorList>
            <person name="Komaki H."/>
            <person name="Ichikawa N."/>
            <person name="Oguchi A."/>
            <person name="Hanamaki T."/>
            <person name="Fujita N."/>
        </authorList>
    </citation>
    <scope>NUCLEOTIDE SEQUENCE</scope>
    <source>
        <strain evidence="5">NBRC 16081</strain>
    </source>
</reference>
<dbReference type="PROSITE" id="PS50075">
    <property type="entry name" value="CARRIER"/>
    <property type="match status" value="1"/>
</dbReference>
<evidence type="ECO:0000259" key="4">
    <source>
        <dbReference type="PROSITE" id="PS50075"/>
    </source>
</evidence>
<dbReference type="EMBL" id="AB698638">
    <property type="protein sequence ID" value="BAP59947.1"/>
    <property type="molecule type" value="Genomic_DNA"/>
</dbReference>